<dbReference type="Proteomes" id="UP000187455">
    <property type="component" value="Unassembled WGS sequence"/>
</dbReference>
<feature type="compositionally biased region" description="Polar residues" evidence="1">
    <location>
        <begin position="118"/>
        <end position="137"/>
    </location>
</feature>
<name>A0A1R0H8E9_9FUNG</name>
<evidence type="ECO:0000313" key="3">
    <source>
        <dbReference type="Proteomes" id="UP000187455"/>
    </source>
</evidence>
<feature type="region of interest" description="Disordered" evidence="1">
    <location>
        <begin position="118"/>
        <end position="140"/>
    </location>
</feature>
<organism evidence="2 3">
    <name type="scientific">Smittium mucronatum</name>
    <dbReference type="NCBI Taxonomy" id="133383"/>
    <lineage>
        <taxon>Eukaryota</taxon>
        <taxon>Fungi</taxon>
        <taxon>Fungi incertae sedis</taxon>
        <taxon>Zoopagomycota</taxon>
        <taxon>Kickxellomycotina</taxon>
        <taxon>Harpellomycetes</taxon>
        <taxon>Harpellales</taxon>
        <taxon>Legeriomycetaceae</taxon>
        <taxon>Smittium</taxon>
    </lineage>
</organism>
<dbReference type="AlphaFoldDB" id="A0A1R0H8E9"/>
<accession>A0A1R0H8E9</accession>
<gene>
    <name evidence="2" type="ORF">AYI68_g424</name>
</gene>
<evidence type="ECO:0000313" key="2">
    <source>
        <dbReference type="EMBL" id="OLY85384.1"/>
    </source>
</evidence>
<sequence length="315" mass="35651">MNKRPNTQNDARSLLRKTKQLRREKINVIKTTPEVFKTPKKSSTDISTGSFSTKIVNPNPSFSVINHQDSKAKNQTLIQKKQIDKTEEFVVDGLPKGFFDSDLESFHVPNTSTVKIINSNEPNSKSKTIKSPINENPRTMERSPIQTKTILAFDSKNFKGENVDLNIENQISLLKNEISHLSSKDLSIPNNKIKILPEDELTKEEKIIYEEIRVGEDVDSYYEKKLQNLKSMKDAISQYSSLIKPKDSSNNPIMDSITIAPITSEEIPADYNMAIESGKEENASVITSSTLSPKSQFNVDSDSEDLDYIVDWRSF</sequence>
<keyword evidence="3" id="KW-1185">Reference proteome</keyword>
<dbReference type="EMBL" id="LSSL01000122">
    <property type="protein sequence ID" value="OLY85384.1"/>
    <property type="molecule type" value="Genomic_DNA"/>
</dbReference>
<proteinExistence type="predicted"/>
<reference evidence="2 3" key="1">
    <citation type="journal article" date="2016" name="Mol. Biol. Evol.">
        <title>Genome-Wide Survey of Gut Fungi (Harpellales) Reveals the First Horizontally Transferred Ubiquitin Gene from a Mosquito Host.</title>
        <authorList>
            <person name="Wang Y."/>
            <person name="White M.M."/>
            <person name="Kvist S."/>
            <person name="Moncalvo J.M."/>
        </authorList>
    </citation>
    <scope>NUCLEOTIDE SEQUENCE [LARGE SCALE GENOMIC DNA]</scope>
    <source>
        <strain evidence="2 3">ALG-7-W6</strain>
    </source>
</reference>
<comment type="caution">
    <text evidence="2">The sequence shown here is derived from an EMBL/GenBank/DDBJ whole genome shotgun (WGS) entry which is preliminary data.</text>
</comment>
<protein>
    <submittedName>
        <fullName evidence="2">Uncharacterized protein</fullName>
    </submittedName>
</protein>
<evidence type="ECO:0000256" key="1">
    <source>
        <dbReference type="SAM" id="MobiDB-lite"/>
    </source>
</evidence>